<evidence type="ECO:0000256" key="1">
    <source>
        <dbReference type="SAM" id="MobiDB-lite"/>
    </source>
</evidence>
<dbReference type="EMBL" id="JAVREY010000104">
    <property type="protein sequence ID" value="MDT0469346.1"/>
    <property type="molecule type" value="Genomic_DNA"/>
</dbReference>
<keyword evidence="2" id="KW-0812">Transmembrane</keyword>
<feature type="region of interest" description="Disordered" evidence="1">
    <location>
        <begin position="97"/>
        <end position="126"/>
    </location>
</feature>
<organism evidence="4 5">
    <name type="scientific">Streptomyces gibsoniae</name>
    <dbReference type="NCBI Taxonomy" id="3075529"/>
    <lineage>
        <taxon>Bacteria</taxon>
        <taxon>Bacillati</taxon>
        <taxon>Actinomycetota</taxon>
        <taxon>Actinomycetes</taxon>
        <taxon>Kitasatosporales</taxon>
        <taxon>Streptomycetaceae</taxon>
        <taxon>Streptomyces</taxon>
    </lineage>
</organism>
<protein>
    <submittedName>
        <fullName evidence="4">LPXTG cell wall anchor domain-containing protein</fullName>
    </submittedName>
</protein>
<feature type="region of interest" description="Disordered" evidence="1">
    <location>
        <begin position="28"/>
        <end position="84"/>
    </location>
</feature>
<gene>
    <name evidence="4" type="ORF">RM764_41395</name>
</gene>
<evidence type="ECO:0000313" key="5">
    <source>
        <dbReference type="Proteomes" id="UP001183809"/>
    </source>
</evidence>
<evidence type="ECO:0000256" key="3">
    <source>
        <dbReference type="SAM" id="SignalP"/>
    </source>
</evidence>
<dbReference type="NCBIfam" id="TIGR01167">
    <property type="entry name" value="LPXTG_anchor"/>
    <property type="match status" value="1"/>
</dbReference>
<feature type="transmembrane region" description="Helical" evidence="2">
    <location>
        <begin position="308"/>
        <end position="330"/>
    </location>
</feature>
<keyword evidence="2" id="KW-1133">Transmembrane helix</keyword>
<comment type="caution">
    <text evidence="4">The sequence shown here is derived from an EMBL/GenBank/DDBJ whole genome shotgun (WGS) entry which is preliminary data.</text>
</comment>
<name>A0ABU2U812_9ACTN</name>
<feature type="signal peptide" evidence="3">
    <location>
        <begin position="1"/>
        <end position="29"/>
    </location>
</feature>
<evidence type="ECO:0000313" key="4">
    <source>
        <dbReference type="EMBL" id="MDT0469346.1"/>
    </source>
</evidence>
<dbReference type="Proteomes" id="UP001183809">
    <property type="component" value="Unassembled WGS sequence"/>
</dbReference>
<keyword evidence="3" id="KW-0732">Signal</keyword>
<keyword evidence="5" id="KW-1185">Reference proteome</keyword>
<feature type="chain" id="PRO_5046510877" evidence="3">
    <location>
        <begin position="30"/>
        <end position="342"/>
    </location>
</feature>
<feature type="compositionally biased region" description="Low complexity" evidence="1">
    <location>
        <begin position="36"/>
        <end position="84"/>
    </location>
</feature>
<evidence type="ECO:0000256" key="2">
    <source>
        <dbReference type="SAM" id="Phobius"/>
    </source>
</evidence>
<dbReference type="RefSeq" id="WP_311700777.1">
    <property type="nucleotide sequence ID" value="NZ_JAVREY010000104.1"/>
</dbReference>
<accession>A0ABU2U812</accession>
<proteinExistence type="predicted"/>
<sequence>MRLRRSLALAAACAALAPAVLLVAPVAHASDGSPSPTVEETTTTDGTPTPDPTDTTPAADDTTPAADETTPAADGATASASAPASSSASASASASTSASASASPSPSGPVQCDDQNPKFDDNLQTSLSGLPSQIVAGSGFHGFKLNVKNSGSHAYQRVDLGVFAAQVDEDDFFVDTSHLTLQYKDPDTGKWTGISLDEEDEGAGYLGYTDIKAKESFSIDLRLAVDAKAPAGLGFAISIGMYADDEGNCVASGDDSYYEFEILKPGSAPGDVNDAKPQGGSKPLPAKPAGDKQIDPTGRLASTGSSSALPTIALVGGAAVAVGAGAVFVVRRRRTAGTDATV</sequence>
<feature type="region of interest" description="Disordered" evidence="1">
    <location>
        <begin position="268"/>
        <end position="304"/>
    </location>
</feature>
<reference evidence="5" key="1">
    <citation type="submission" date="2023-07" db="EMBL/GenBank/DDBJ databases">
        <title>30 novel species of actinomycetes from the DSMZ collection.</title>
        <authorList>
            <person name="Nouioui I."/>
        </authorList>
    </citation>
    <scope>NUCLEOTIDE SEQUENCE [LARGE SCALE GENOMIC DNA]</scope>
    <source>
        <strain evidence="5">DSM 41699</strain>
    </source>
</reference>
<keyword evidence="2" id="KW-0472">Membrane</keyword>